<keyword evidence="4 11" id="KW-0812">Transmembrane</keyword>
<dbReference type="InParanoid" id="A0A1S3K8T8"/>
<evidence type="ECO:0000256" key="8">
    <source>
        <dbReference type="ARBA" id="ARBA00023136"/>
    </source>
</evidence>
<dbReference type="PANTHER" id="PTHR11690">
    <property type="entry name" value="AMILORIDE-SENSITIVE SODIUM CHANNEL-RELATED"/>
    <property type="match status" value="1"/>
</dbReference>
<dbReference type="PRINTS" id="PR01078">
    <property type="entry name" value="AMINACHANNEL"/>
</dbReference>
<keyword evidence="10 11" id="KW-0407">Ion channel</keyword>
<evidence type="ECO:0000256" key="9">
    <source>
        <dbReference type="ARBA" id="ARBA00023201"/>
    </source>
</evidence>
<proteinExistence type="inferred from homology"/>
<dbReference type="GO" id="GO:0005886">
    <property type="term" value="C:plasma membrane"/>
    <property type="evidence" value="ECO:0007669"/>
    <property type="project" value="TreeGrafter"/>
</dbReference>
<protein>
    <submittedName>
        <fullName evidence="14">Acid-sensing ion channel 4</fullName>
    </submittedName>
</protein>
<keyword evidence="9 11" id="KW-0739">Sodium transport</keyword>
<sequence length="480" mass="53454">MNHVEDNDPFAVQENVKYVTFTRTSSTVLDTSQEKQNHGNGKKTDTNANLPLSIYLTNFANEVSILGLKQAINPKFSLFRRFIWGLCVMGGMICMFYHIYNRFATFAGNPVSVNIAVHHKDSLQFPTVTICNNNVFNASSLSANNESGVAYMYPPHRLTPTPFASSVNWTDFHIRNGYEFENIYGGFCAWGASSGSVSTCSAANFTPVVTEMGLCYQFNWGDTNLKTWVEGSSNGLTLHLWTAQEEALSSVFTAGYTVRVHNPHEFPEIRSRGLLVAPGATTQLSIKQARAQNLPSPYGNCRDGSLTYFREYSKVNCMAECNHKNIMQKCGCRLHYYPPVAGTRECSPYDVYTCVGQQLVIDSDEKAAALNCDCSEPCSGVSYQHGVTHSRISDSYANYSATITGKSPEYVKSNYVILKVYYSDLSYQETIQSASYPFLTLLADIGGALGLVLGMTMMTLVEVVDFCFQLCWLQFYKRKT</sequence>
<dbReference type="AlphaFoldDB" id="A0A1S3K8T8"/>
<evidence type="ECO:0000313" key="14">
    <source>
        <dbReference type="RefSeq" id="XP_013418917.1"/>
    </source>
</evidence>
<keyword evidence="5 12" id="KW-1133">Transmembrane helix</keyword>
<feature type="transmembrane region" description="Helical" evidence="12">
    <location>
        <begin position="82"/>
        <end position="100"/>
    </location>
</feature>
<dbReference type="KEGG" id="lak:106179737"/>
<evidence type="ECO:0000256" key="1">
    <source>
        <dbReference type="ARBA" id="ARBA00004141"/>
    </source>
</evidence>
<dbReference type="GO" id="GO:0015280">
    <property type="term" value="F:ligand-gated sodium channel activity"/>
    <property type="evidence" value="ECO:0007669"/>
    <property type="project" value="TreeGrafter"/>
</dbReference>
<evidence type="ECO:0000256" key="12">
    <source>
        <dbReference type="SAM" id="Phobius"/>
    </source>
</evidence>
<comment type="similarity">
    <text evidence="11">Belongs to the amiloride-sensitive sodium channel (TC 1.A.6) family.</text>
</comment>
<evidence type="ECO:0000256" key="10">
    <source>
        <dbReference type="ARBA" id="ARBA00023303"/>
    </source>
</evidence>
<keyword evidence="7 11" id="KW-0406">Ion transport</keyword>
<evidence type="ECO:0000313" key="13">
    <source>
        <dbReference type="Proteomes" id="UP000085678"/>
    </source>
</evidence>
<keyword evidence="8 12" id="KW-0472">Membrane</keyword>
<evidence type="ECO:0000256" key="4">
    <source>
        <dbReference type="ARBA" id="ARBA00022692"/>
    </source>
</evidence>
<dbReference type="Proteomes" id="UP000085678">
    <property type="component" value="Unplaced"/>
</dbReference>
<dbReference type="Gene3D" id="1.10.287.770">
    <property type="entry name" value="YojJ-like"/>
    <property type="match status" value="1"/>
</dbReference>
<dbReference type="PANTHER" id="PTHR11690:SF300">
    <property type="entry name" value="PICKPOCKET PROTEIN 19"/>
    <property type="match status" value="1"/>
</dbReference>
<evidence type="ECO:0000256" key="7">
    <source>
        <dbReference type="ARBA" id="ARBA00023065"/>
    </source>
</evidence>
<dbReference type="OrthoDB" id="6109890at2759"/>
<name>A0A1S3K8T8_LINAN</name>
<evidence type="ECO:0000256" key="5">
    <source>
        <dbReference type="ARBA" id="ARBA00022989"/>
    </source>
</evidence>
<evidence type="ECO:0000256" key="6">
    <source>
        <dbReference type="ARBA" id="ARBA00023053"/>
    </source>
</evidence>
<evidence type="ECO:0000256" key="3">
    <source>
        <dbReference type="ARBA" id="ARBA00022461"/>
    </source>
</evidence>
<reference evidence="14" key="1">
    <citation type="submission" date="2025-08" db="UniProtKB">
        <authorList>
            <consortium name="RefSeq"/>
        </authorList>
    </citation>
    <scope>IDENTIFICATION</scope>
    <source>
        <tissue evidence="14">Gonads</tissue>
    </source>
</reference>
<organism evidence="13 14">
    <name type="scientific">Lingula anatina</name>
    <name type="common">Brachiopod</name>
    <name type="synonym">Lingula unguis</name>
    <dbReference type="NCBI Taxonomy" id="7574"/>
    <lineage>
        <taxon>Eukaryota</taxon>
        <taxon>Metazoa</taxon>
        <taxon>Spiralia</taxon>
        <taxon>Lophotrochozoa</taxon>
        <taxon>Brachiopoda</taxon>
        <taxon>Linguliformea</taxon>
        <taxon>Lingulata</taxon>
        <taxon>Lingulida</taxon>
        <taxon>Linguloidea</taxon>
        <taxon>Lingulidae</taxon>
        <taxon>Lingula</taxon>
    </lineage>
</organism>
<keyword evidence="2 11" id="KW-0813">Transport</keyword>
<keyword evidence="6" id="KW-0915">Sodium</keyword>
<evidence type="ECO:0000256" key="2">
    <source>
        <dbReference type="ARBA" id="ARBA00022448"/>
    </source>
</evidence>
<dbReference type="InterPro" id="IPR001873">
    <property type="entry name" value="ENaC"/>
</dbReference>
<dbReference type="GeneID" id="106179737"/>
<dbReference type="FunCoup" id="A0A1S3K8T8">
    <property type="interactions" value="56"/>
</dbReference>
<accession>A0A1S3K8T8</accession>
<dbReference type="Gene3D" id="2.60.470.10">
    <property type="entry name" value="Acid-sensing ion channels like domains"/>
    <property type="match status" value="1"/>
</dbReference>
<gene>
    <name evidence="14" type="primary">LOC106179737</name>
</gene>
<evidence type="ECO:0000256" key="11">
    <source>
        <dbReference type="RuleBase" id="RU000679"/>
    </source>
</evidence>
<keyword evidence="3 11" id="KW-0894">Sodium channel</keyword>
<keyword evidence="13" id="KW-1185">Reference proteome</keyword>
<feature type="transmembrane region" description="Helical" evidence="12">
    <location>
        <begin position="448"/>
        <end position="473"/>
    </location>
</feature>
<dbReference type="RefSeq" id="XP_013418917.1">
    <property type="nucleotide sequence ID" value="XM_013563463.2"/>
</dbReference>
<comment type="subcellular location">
    <subcellularLocation>
        <location evidence="1">Membrane</location>
        <topology evidence="1">Multi-pass membrane protein</topology>
    </subcellularLocation>
</comment>
<dbReference type="Pfam" id="PF00858">
    <property type="entry name" value="ASC"/>
    <property type="match status" value="1"/>
</dbReference>